<name>A0A0F8XR51_9ZZZZ</name>
<proteinExistence type="predicted"/>
<feature type="non-terminal residue" evidence="1">
    <location>
        <position position="1"/>
    </location>
</feature>
<sequence length="32" mass="3743">CLARSPLTRKVVTEKCEQQDRIKNVSRETILK</sequence>
<organism evidence="1">
    <name type="scientific">marine sediment metagenome</name>
    <dbReference type="NCBI Taxonomy" id="412755"/>
    <lineage>
        <taxon>unclassified sequences</taxon>
        <taxon>metagenomes</taxon>
        <taxon>ecological metagenomes</taxon>
    </lineage>
</organism>
<dbReference type="AlphaFoldDB" id="A0A0F8XR51"/>
<accession>A0A0F8XR51</accession>
<dbReference type="EMBL" id="LAZR01057744">
    <property type="protein sequence ID" value="KKK71418.1"/>
    <property type="molecule type" value="Genomic_DNA"/>
</dbReference>
<comment type="caution">
    <text evidence="1">The sequence shown here is derived from an EMBL/GenBank/DDBJ whole genome shotgun (WGS) entry which is preliminary data.</text>
</comment>
<reference evidence="1" key="1">
    <citation type="journal article" date="2015" name="Nature">
        <title>Complex archaea that bridge the gap between prokaryotes and eukaryotes.</title>
        <authorList>
            <person name="Spang A."/>
            <person name="Saw J.H."/>
            <person name="Jorgensen S.L."/>
            <person name="Zaremba-Niedzwiedzka K."/>
            <person name="Martijn J."/>
            <person name="Lind A.E."/>
            <person name="van Eijk R."/>
            <person name="Schleper C."/>
            <person name="Guy L."/>
            <person name="Ettema T.J."/>
        </authorList>
    </citation>
    <scope>NUCLEOTIDE SEQUENCE</scope>
</reference>
<gene>
    <name evidence="1" type="ORF">LCGC14_2914120</name>
</gene>
<evidence type="ECO:0000313" key="1">
    <source>
        <dbReference type="EMBL" id="KKK71418.1"/>
    </source>
</evidence>
<protein>
    <submittedName>
        <fullName evidence="1">Uncharacterized protein</fullName>
    </submittedName>
</protein>